<dbReference type="EMBL" id="BAAFJT010000002">
    <property type="protein sequence ID" value="GAB0184527.1"/>
    <property type="molecule type" value="Genomic_DNA"/>
</dbReference>
<dbReference type="Pfam" id="PF12780">
    <property type="entry name" value="AAA_8"/>
    <property type="match status" value="1"/>
</dbReference>
<dbReference type="Gene3D" id="3.40.50.300">
    <property type="entry name" value="P-loop containing nucleotide triphosphate hydrolases"/>
    <property type="match status" value="1"/>
</dbReference>
<name>A0ABC9WIQ8_GRUJA</name>
<comment type="caution">
    <text evidence="3">The sequence shown here is derived from an EMBL/GenBank/DDBJ whole genome shotgun (WGS) entry which is preliminary data.</text>
</comment>
<accession>A0ABC9WIQ8</accession>
<dbReference type="PANTHER" id="PTHR45703">
    <property type="entry name" value="DYNEIN HEAVY CHAIN"/>
    <property type="match status" value="1"/>
</dbReference>
<comment type="similarity">
    <text evidence="1">Belongs to the dynein heavy chain family.</text>
</comment>
<gene>
    <name evidence="3" type="ORF">GRJ2_000918000</name>
</gene>
<sequence>MKFPSQGTLFDYYLDPEMRRFLPWVDKVPSHDVDPDAPLQVDLASLYIETGAKNMLAVFLLTDVQVPDECFLVLINDLLASGEVPDLFSDEDMEGIVTEVRKEV</sequence>
<dbReference type="Proteomes" id="UP001623348">
    <property type="component" value="Unassembled WGS sequence"/>
</dbReference>
<dbReference type="PANTHER" id="PTHR45703:SF12">
    <property type="entry name" value="DYNEIN AXONEMAL HEAVY CHAIN 11"/>
    <property type="match status" value="1"/>
</dbReference>
<evidence type="ECO:0000313" key="4">
    <source>
        <dbReference type="Proteomes" id="UP001623348"/>
    </source>
</evidence>
<dbReference type="InterPro" id="IPR027417">
    <property type="entry name" value="P-loop_NTPase"/>
</dbReference>
<organism evidence="3 4">
    <name type="scientific">Grus japonensis</name>
    <name type="common">Japanese crane</name>
    <name type="synonym">Red-crowned crane</name>
    <dbReference type="NCBI Taxonomy" id="30415"/>
    <lineage>
        <taxon>Eukaryota</taxon>
        <taxon>Metazoa</taxon>
        <taxon>Chordata</taxon>
        <taxon>Craniata</taxon>
        <taxon>Vertebrata</taxon>
        <taxon>Euteleostomi</taxon>
        <taxon>Archelosauria</taxon>
        <taxon>Archosauria</taxon>
        <taxon>Dinosauria</taxon>
        <taxon>Saurischia</taxon>
        <taxon>Theropoda</taxon>
        <taxon>Coelurosauria</taxon>
        <taxon>Aves</taxon>
        <taxon>Neognathae</taxon>
        <taxon>Neoaves</taxon>
        <taxon>Gruiformes</taxon>
        <taxon>Gruidae</taxon>
        <taxon>Grus</taxon>
    </lineage>
</organism>
<keyword evidence="4" id="KW-1185">Reference proteome</keyword>
<evidence type="ECO:0000313" key="3">
    <source>
        <dbReference type="EMBL" id="GAB0184527.1"/>
    </source>
</evidence>
<reference evidence="3 4" key="1">
    <citation type="submission" date="2024-06" db="EMBL/GenBank/DDBJ databases">
        <title>The draft genome of Grus japonensis, version 3.</title>
        <authorList>
            <person name="Nabeshima K."/>
            <person name="Suzuki S."/>
            <person name="Onuma M."/>
        </authorList>
    </citation>
    <scope>NUCLEOTIDE SEQUENCE [LARGE SCALE GENOMIC DNA]</scope>
    <source>
        <strain evidence="3 4">451A</strain>
    </source>
</reference>
<proteinExistence type="inferred from homology"/>
<evidence type="ECO:0000256" key="1">
    <source>
        <dbReference type="ARBA" id="ARBA00008887"/>
    </source>
</evidence>
<dbReference type="InterPro" id="IPR026983">
    <property type="entry name" value="DHC"/>
</dbReference>
<evidence type="ECO:0000259" key="2">
    <source>
        <dbReference type="Pfam" id="PF12780"/>
    </source>
</evidence>
<protein>
    <submittedName>
        <fullName evidence="3">Dynein axonemal heavy chain 11</fullName>
    </submittedName>
</protein>
<feature type="domain" description="Dynein heavy chain AAA module D4" evidence="2">
    <location>
        <begin position="41"/>
        <end position="103"/>
    </location>
</feature>
<dbReference type="InterPro" id="IPR024317">
    <property type="entry name" value="Dynein_heavy_chain_D4_dom"/>
</dbReference>
<dbReference type="AlphaFoldDB" id="A0ABC9WIQ8"/>